<protein>
    <submittedName>
        <fullName evidence="1">Uncharacterized protein</fullName>
    </submittedName>
</protein>
<proteinExistence type="predicted"/>
<evidence type="ECO:0000313" key="2">
    <source>
        <dbReference type="Proteomes" id="UP001457282"/>
    </source>
</evidence>
<sequence>MAAERFQRSKDTIHRVFKRVLVALCRYAPQIIRPHSVGQTPPEILNKNKFYPYFKCQEKKIIFLIQMKDITMLWILDIQTCRNFWHLIEEDWSMPAMNMTAANLAIMNATKDRIAAALWHDFIPRET</sequence>
<comment type="caution">
    <text evidence="1">The sequence shown here is derived from an EMBL/GenBank/DDBJ whole genome shotgun (WGS) entry which is preliminary data.</text>
</comment>
<organism evidence="1 2">
    <name type="scientific">Rubus argutus</name>
    <name type="common">Southern blackberry</name>
    <dbReference type="NCBI Taxonomy" id="59490"/>
    <lineage>
        <taxon>Eukaryota</taxon>
        <taxon>Viridiplantae</taxon>
        <taxon>Streptophyta</taxon>
        <taxon>Embryophyta</taxon>
        <taxon>Tracheophyta</taxon>
        <taxon>Spermatophyta</taxon>
        <taxon>Magnoliopsida</taxon>
        <taxon>eudicotyledons</taxon>
        <taxon>Gunneridae</taxon>
        <taxon>Pentapetalae</taxon>
        <taxon>rosids</taxon>
        <taxon>fabids</taxon>
        <taxon>Rosales</taxon>
        <taxon>Rosaceae</taxon>
        <taxon>Rosoideae</taxon>
        <taxon>Rosoideae incertae sedis</taxon>
        <taxon>Rubus</taxon>
    </lineage>
</organism>
<accession>A0AAW1Y7W2</accession>
<keyword evidence="2" id="KW-1185">Reference proteome</keyword>
<name>A0AAW1Y7W2_RUBAR</name>
<gene>
    <name evidence="1" type="ORF">M0R45_009726</name>
</gene>
<reference evidence="1 2" key="1">
    <citation type="journal article" date="2023" name="G3 (Bethesda)">
        <title>A chromosome-length genome assembly and annotation of blackberry (Rubus argutus, cv. 'Hillquist').</title>
        <authorList>
            <person name="Bruna T."/>
            <person name="Aryal R."/>
            <person name="Dudchenko O."/>
            <person name="Sargent D.J."/>
            <person name="Mead D."/>
            <person name="Buti M."/>
            <person name="Cavallini A."/>
            <person name="Hytonen T."/>
            <person name="Andres J."/>
            <person name="Pham M."/>
            <person name="Weisz D."/>
            <person name="Mascagni F."/>
            <person name="Usai G."/>
            <person name="Natali L."/>
            <person name="Bassil N."/>
            <person name="Fernandez G.E."/>
            <person name="Lomsadze A."/>
            <person name="Armour M."/>
            <person name="Olukolu B."/>
            <person name="Poorten T."/>
            <person name="Britton C."/>
            <person name="Davik J."/>
            <person name="Ashrafi H."/>
            <person name="Aiden E.L."/>
            <person name="Borodovsky M."/>
            <person name="Worthington M."/>
        </authorList>
    </citation>
    <scope>NUCLEOTIDE SEQUENCE [LARGE SCALE GENOMIC DNA]</scope>
    <source>
        <strain evidence="1">PI 553951</strain>
    </source>
</reference>
<dbReference type="EMBL" id="JBEDUW010000002">
    <property type="protein sequence ID" value="KAK9944145.1"/>
    <property type="molecule type" value="Genomic_DNA"/>
</dbReference>
<dbReference type="Proteomes" id="UP001457282">
    <property type="component" value="Unassembled WGS sequence"/>
</dbReference>
<dbReference type="AlphaFoldDB" id="A0AAW1Y7W2"/>
<evidence type="ECO:0000313" key="1">
    <source>
        <dbReference type="EMBL" id="KAK9944145.1"/>
    </source>
</evidence>